<organism evidence="1">
    <name type="scientific">marine metagenome</name>
    <dbReference type="NCBI Taxonomy" id="408172"/>
    <lineage>
        <taxon>unclassified sequences</taxon>
        <taxon>metagenomes</taxon>
        <taxon>ecological metagenomes</taxon>
    </lineage>
</organism>
<evidence type="ECO:0000313" key="1">
    <source>
        <dbReference type="EMBL" id="SVD17856.1"/>
    </source>
</evidence>
<dbReference type="EMBL" id="UINC01134359">
    <property type="protein sequence ID" value="SVD17856.1"/>
    <property type="molecule type" value="Genomic_DNA"/>
</dbReference>
<gene>
    <name evidence="1" type="ORF">METZ01_LOCUS370710</name>
</gene>
<accession>A0A382T717</accession>
<dbReference type="AlphaFoldDB" id="A0A382T717"/>
<protein>
    <submittedName>
        <fullName evidence="1">Uncharacterized protein</fullName>
    </submittedName>
</protein>
<sequence length="76" mass="8656">MNIVTQNNNKEPLILFVANPTVPDSFTYDNGEGYDHETEMIEHGTYFLGSPKKNTRCNKFTVFGADKKHSDDSKEK</sequence>
<proteinExistence type="predicted"/>
<name>A0A382T717_9ZZZZ</name>
<reference evidence="1" key="1">
    <citation type="submission" date="2018-05" db="EMBL/GenBank/DDBJ databases">
        <authorList>
            <person name="Lanie J.A."/>
            <person name="Ng W.-L."/>
            <person name="Kazmierczak K.M."/>
            <person name="Andrzejewski T.M."/>
            <person name="Davidsen T.M."/>
            <person name="Wayne K.J."/>
            <person name="Tettelin H."/>
            <person name="Glass J.I."/>
            <person name="Rusch D."/>
            <person name="Podicherti R."/>
            <person name="Tsui H.-C.T."/>
            <person name="Winkler M.E."/>
        </authorList>
    </citation>
    <scope>NUCLEOTIDE SEQUENCE</scope>
</reference>